<keyword evidence="9" id="KW-0325">Glycoprotein</keyword>
<feature type="signal peptide" evidence="11">
    <location>
        <begin position="1"/>
        <end position="18"/>
    </location>
</feature>
<feature type="binding site" evidence="10">
    <location>
        <position position="180"/>
    </location>
    <ligand>
        <name>Zn(2+)</name>
        <dbReference type="ChEBI" id="CHEBI:29105"/>
        <note>catalytic</note>
    </ligand>
</feature>
<dbReference type="OrthoDB" id="291007at2759"/>
<dbReference type="EC" id="3.4.24.-" evidence="11"/>
<protein>
    <recommendedName>
        <fullName evidence="11">Metalloendopeptidase</fullName>
        <ecNumber evidence="11">3.4.24.-</ecNumber>
    </recommendedName>
</protein>
<dbReference type="AlphaFoldDB" id="A0A9N9RVS9"/>
<dbReference type="FunFam" id="3.40.390.10:FF:000015">
    <property type="entry name" value="Meprin A subunit"/>
    <property type="match status" value="1"/>
</dbReference>
<evidence type="ECO:0000256" key="10">
    <source>
        <dbReference type="PROSITE-ProRule" id="PRU01211"/>
    </source>
</evidence>
<feature type="domain" description="Peptidase M12A" evidence="12">
    <location>
        <begin position="76"/>
        <end position="273"/>
    </location>
</feature>
<gene>
    <name evidence="13" type="ORF">CHIRRI_LOCUS8938</name>
</gene>
<evidence type="ECO:0000313" key="14">
    <source>
        <dbReference type="Proteomes" id="UP001153620"/>
    </source>
</evidence>
<keyword evidence="3 11" id="KW-0732">Signal</keyword>
<keyword evidence="6 10" id="KW-0482">Metalloprotease</keyword>
<dbReference type="Proteomes" id="UP001153620">
    <property type="component" value="Chromosome 2"/>
</dbReference>
<evidence type="ECO:0000256" key="6">
    <source>
        <dbReference type="ARBA" id="ARBA00023049"/>
    </source>
</evidence>
<dbReference type="SUPFAM" id="SSF55486">
    <property type="entry name" value="Metalloproteases ('zincins'), catalytic domain"/>
    <property type="match status" value="1"/>
</dbReference>
<dbReference type="Gene3D" id="3.40.390.10">
    <property type="entry name" value="Collagenase (Catalytic Domain)"/>
    <property type="match status" value="1"/>
</dbReference>
<accession>A0A9N9RVS9</accession>
<keyword evidence="2 10" id="KW-0479">Metal-binding</keyword>
<dbReference type="InterPro" id="IPR006026">
    <property type="entry name" value="Peptidase_Metallo"/>
</dbReference>
<comment type="cofactor">
    <cofactor evidence="10 11">
        <name>Zn(2+)</name>
        <dbReference type="ChEBI" id="CHEBI:29105"/>
    </cofactor>
    <text evidence="10 11">Binds 1 zinc ion per subunit.</text>
</comment>
<dbReference type="SMART" id="SM00235">
    <property type="entry name" value="ZnMc"/>
    <property type="match status" value="1"/>
</dbReference>
<dbReference type="PRINTS" id="PR00480">
    <property type="entry name" value="ASTACIN"/>
</dbReference>
<keyword evidence="8" id="KW-1015">Disulfide bond</keyword>
<dbReference type="InterPro" id="IPR034035">
    <property type="entry name" value="Astacin-like_dom"/>
</dbReference>
<keyword evidence="1 10" id="KW-0645">Protease</keyword>
<reference evidence="13" key="2">
    <citation type="submission" date="2022-10" db="EMBL/GenBank/DDBJ databases">
        <authorList>
            <consortium name="ENA_rothamsted_submissions"/>
            <consortium name="culmorum"/>
            <person name="King R."/>
        </authorList>
    </citation>
    <scope>NUCLEOTIDE SEQUENCE</scope>
</reference>
<organism evidence="13 14">
    <name type="scientific">Chironomus riparius</name>
    <dbReference type="NCBI Taxonomy" id="315576"/>
    <lineage>
        <taxon>Eukaryota</taxon>
        <taxon>Metazoa</taxon>
        <taxon>Ecdysozoa</taxon>
        <taxon>Arthropoda</taxon>
        <taxon>Hexapoda</taxon>
        <taxon>Insecta</taxon>
        <taxon>Pterygota</taxon>
        <taxon>Neoptera</taxon>
        <taxon>Endopterygota</taxon>
        <taxon>Diptera</taxon>
        <taxon>Nematocera</taxon>
        <taxon>Chironomoidea</taxon>
        <taxon>Chironomidae</taxon>
        <taxon>Chironominae</taxon>
        <taxon>Chironomus</taxon>
    </lineage>
</organism>
<evidence type="ECO:0000256" key="2">
    <source>
        <dbReference type="ARBA" id="ARBA00022723"/>
    </source>
</evidence>
<dbReference type="InterPro" id="IPR024079">
    <property type="entry name" value="MetalloPept_cat_dom_sf"/>
</dbReference>
<keyword evidence="7" id="KW-0865">Zymogen</keyword>
<keyword evidence="4 10" id="KW-0378">Hydrolase</keyword>
<dbReference type="CDD" id="cd04280">
    <property type="entry name" value="ZnMc_astacin_like"/>
    <property type="match status" value="1"/>
</dbReference>
<evidence type="ECO:0000256" key="5">
    <source>
        <dbReference type="ARBA" id="ARBA00022833"/>
    </source>
</evidence>
<proteinExistence type="predicted"/>
<dbReference type="PANTHER" id="PTHR10127">
    <property type="entry name" value="DISCOIDIN, CUB, EGF, LAMININ , AND ZINC METALLOPROTEASE DOMAIN CONTAINING"/>
    <property type="match status" value="1"/>
</dbReference>
<evidence type="ECO:0000256" key="9">
    <source>
        <dbReference type="ARBA" id="ARBA00023180"/>
    </source>
</evidence>
<dbReference type="EMBL" id="OU895878">
    <property type="protein sequence ID" value="CAG9806073.1"/>
    <property type="molecule type" value="Genomic_DNA"/>
</dbReference>
<keyword evidence="14" id="KW-1185">Reference proteome</keyword>
<dbReference type="GO" id="GO:0008270">
    <property type="term" value="F:zinc ion binding"/>
    <property type="evidence" value="ECO:0007669"/>
    <property type="project" value="UniProtKB-UniRule"/>
</dbReference>
<dbReference type="PROSITE" id="PS51864">
    <property type="entry name" value="ASTACIN"/>
    <property type="match status" value="1"/>
</dbReference>
<name>A0A9N9RVS9_9DIPT</name>
<keyword evidence="5 10" id="KW-0862">Zinc</keyword>
<evidence type="ECO:0000256" key="1">
    <source>
        <dbReference type="ARBA" id="ARBA00022670"/>
    </source>
</evidence>
<evidence type="ECO:0000256" key="4">
    <source>
        <dbReference type="ARBA" id="ARBA00022801"/>
    </source>
</evidence>
<reference evidence="13" key="1">
    <citation type="submission" date="2022-01" db="EMBL/GenBank/DDBJ databases">
        <authorList>
            <person name="King R."/>
        </authorList>
    </citation>
    <scope>NUCLEOTIDE SEQUENCE</scope>
</reference>
<dbReference type="GO" id="GO:0004222">
    <property type="term" value="F:metalloendopeptidase activity"/>
    <property type="evidence" value="ECO:0007669"/>
    <property type="project" value="UniProtKB-UniRule"/>
</dbReference>
<dbReference type="PANTHER" id="PTHR10127:SF780">
    <property type="entry name" value="METALLOENDOPEPTIDASE"/>
    <property type="match status" value="1"/>
</dbReference>
<evidence type="ECO:0000256" key="8">
    <source>
        <dbReference type="ARBA" id="ARBA00023157"/>
    </source>
</evidence>
<feature type="binding site" evidence="10">
    <location>
        <position position="174"/>
    </location>
    <ligand>
        <name>Zn(2+)</name>
        <dbReference type="ChEBI" id="CHEBI:29105"/>
        <note>catalytic</note>
    </ligand>
</feature>
<comment type="caution">
    <text evidence="10">Lacks conserved residue(s) required for the propagation of feature annotation.</text>
</comment>
<feature type="active site" evidence="10">
    <location>
        <position position="171"/>
    </location>
</feature>
<feature type="binding site" evidence="10">
    <location>
        <position position="170"/>
    </location>
    <ligand>
        <name>Zn(2+)</name>
        <dbReference type="ChEBI" id="CHEBI:29105"/>
        <note>catalytic</note>
    </ligand>
</feature>
<dbReference type="Pfam" id="PF01400">
    <property type="entry name" value="Astacin"/>
    <property type="match status" value="1"/>
</dbReference>
<evidence type="ECO:0000259" key="12">
    <source>
        <dbReference type="PROSITE" id="PS51864"/>
    </source>
</evidence>
<evidence type="ECO:0000256" key="3">
    <source>
        <dbReference type="ARBA" id="ARBA00022729"/>
    </source>
</evidence>
<dbReference type="GO" id="GO:0006508">
    <property type="term" value="P:proteolysis"/>
    <property type="evidence" value="ECO:0007669"/>
    <property type="project" value="UniProtKB-KW"/>
</dbReference>
<feature type="chain" id="PRO_5040530993" description="Metalloendopeptidase" evidence="11">
    <location>
        <begin position="19"/>
        <end position="325"/>
    </location>
</feature>
<sequence length="325" mass="36491">MFLHILCSFCVIYTLALCVQTQSVEDEEAIDLSHLGSKLFQNPNFEFSKNLNADYPEEQGPYLQGDLLIPTGNAKNGMKSESYRWKNGEIPYVIRGRFSSTEMSLIQNAFNQYHKSTCLKFIPRRSAQSDYVAIDNSQSGCWSSVGRVGGEQVVNLQSPGCVTKIGTVIHELLHAVGFLHEQNREERDKFVSIINSNVRTGYEINFKKASPGETTGYGVGYDYGSVMHYSAKAFSKNGQPTINAKQTTKEQMGQREGFSKKDIEKINKMYKCKRPTAESDPSILTSSEAPSSESSFLSNIFQAIFPSSNMDEEEMIEEQNQLLRL</sequence>
<dbReference type="InterPro" id="IPR001506">
    <property type="entry name" value="Peptidase_M12A"/>
</dbReference>
<evidence type="ECO:0000256" key="7">
    <source>
        <dbReference type="ARBA" id="ARBA00023145"/>
    </source>
</evidence>
<evidence type="ECO:0000313" key="13">
    <source>
        <dbReference type="EMBL" id="CAG9806073.1"/>
    </source>
</evidence>
<evidence type="ECO:0000256" key="11">
    <source>
        <dbReference type="RuleBase" id="RU361183"/>
    </source>
</evidence>